<sequence>MTLTEGLQQAQRLRLLRPLDVQFAQMVATAEQPALMLAAALVSRDAGEGHVCLPLDQLHPEAFFAGRHPELAQALWQAAGAPQDWADTLRAQTAVSNGESATPLVLHQQRLYLHRMWQSEGNVAQFVQRQQHAVALDEAQVRQTLDRYFGQQPDDWQKIAAAVALTRQVAVISGGPGTGKTTTVAKLLASLIELSVTAPRIELAAPTGKAAARLTESLGKTLQELTLDEEIRRRFPTEATTLHRMLGALPGSQRMRYHRGNPLHLDVLVVDEASMVDLPMLANLIAALPSQARVIFLGDRDQLASVEAGAVLGDICRCAEFGYSLERAAELTRLTGCDVAGREDASASVVRDMICLLRKSYRFTASSGIGQLALAVNAGEVKRVEQVFSGGFTDIRRQALSSSEDYQQLLNDCVAGYRGYLTLLAAGAPPAEVLAEFGRFQLLCALREGPFGVAGLNERIEQSLRKAGLIRRVVAMNGKWFVGRPVMIARNDRALGLFNGDIGIAMLDDEQQLKVFFPLPDGSIKAVQPSRLPPHDSAWAMTVHKSQGSEFEHTLMVLPNQVMPVLTRELVYTAITRAKRQLTLYADKGVFNAAVKMRTQRRSGLVDRLTLM</sequence>
<name>A0ACC5RQ81_ENTAG</name>
<comment type="caution">
    <text evidence="1">The sequence shown here is derived from an EMBL/GenBank/DDBJ whole genome shotgun (WGS) entry which is preliminary data.</text>
</comment>
<organism evidence="1 2">
    <name type="scientific">Enterobacter agglomerans</name>
    <name type="common">Erwinia herbicola</name>
    <name type="synonym">Pantoea agglomerans</name>
    <dbReference type="NCBI Taxonomy" id="549"/>
    <lineage>
        <taxon>Bacteria</taxon>
        <taxon>Pseudomonadati</taxon>
        <taxon>Pseudomonadota</taxon>
        <taxon>Gammaproteobacteria</taxon>
        <taxon>Enterobacterales</taxon>
        <taxon>Erwiniaceae</taxon>
        <taxon>Pantoea</taxon>
        <taxon>Pantoea agglomerans group</taxon>
    </lineage>
</organism>
<dbReference type="Proteomes" id="UP000633731">
    <property type="component" value="Unassembled WGS sequence"/>
</dbReference>
<protein>
    <submittedName>
        <fullName evidence="1">Exodeoxyribonuclease V subunit alpha</fullName>
    </submittedName>
</protein>
<proteinExistence type="predicted"/>
<evidence type="ECO:0000313" key="2">
    <source>
        <dbReference type="Proteomes" id="UP000633731"/>
    </source>
</evidence>
<evidence type="ECO:0000313" key="1">
    <source>
        <dbReference type="EMBL" id="MBK4726867.1"/>
    </source>
</evidence>
<dbReference type="EMBL" id="JAEOXF010000011">
    <property type="protein sequence ID" value="MBK4726867.1"/>
    <property type="molecule type" value="Genomic_DNA"/>
</dbReference>
<gene>
    <name evidence="1" type="primary">recD</name>
    <name evidence="1" type="ORF">JJL49_16660</name>
</gene>
<accession>A0ACC5RQ81</accession>
<keyword evidence="2" id="KW-1185">Reference proteome</keyword>
<reference evidence="1" key="1">
    <citation type="submission" date="2021-01" db="EMBL/GenBank/DDBJ databases">
        <title>Draft genome of Pantoea agglomerans Eh 335.</title>
        <authorList>
            <person name="Emsley S.A."/>
            <person name="Oline D.K."/>
            <person name="Saw J.H."/>
            <person name="Ushijima B."/>
            <person name="Videau P."/>
            <person name="Koyack M.J."/>
        </authorList>
    </citation>
    <scope>NUCLEOTIDE SEQUENCE</scope>
    <source>
        <strain evidence="1">Eh 335</strain>
    </source>
</reference>